<gene>
    <name evidence="1" type="ORF">WL29_22795</name>
</gene>
<dbReference type="Proteomes" id="UP000060630">
    <property type="component" value="Unassembled WGS sequence"/>
</dbReference>
<name>A0A119HFN1_9BURK</name>
<dbReference type="RefSeq" id="WP_060192590.1">
    <property type="nucleotide sequence ID" value="NZ_LPHD01000049.1"/>
</dbReference>
<sequence length="171" mass="19422">MAFKDWNQEEYDRIEAEAASENDRALLALHTCEAANADLTDKERGLVQSCRTRVDTFRLMSDAQEKWLLDIARRVRDDLAGDIDALIHRWASGDHTGEHPTYRRADWPLAKGKDLDPTAYWVWVLREINVHGGEEEHCSECASRLNGDTWNGLCGNCADQAENESEHSHTA</sequence>
<dbReference type="EMBL" id="LPHD01000049">
    <property type="protein sequence ID" value="KWA84192.1"/>
    <property type="molecule type" value="Genomic_DNA"/>
</dbReference>
<reference evidence="1 2" key="1">
    <citation type="submission" date="2015-11" db="EMBL/GenBank/DDBJ databases">
        <title>Expanding the genomic diversity of Burkholderia species for the development of highly accurate diagnostics.</title>
        <authorList>
            <person name="Sahl J."/>
            <person name="Keim P."/>
            <person name="Wagner D."/>
        </authorList>
    </citation>
    <scope>NUCLEOTIDE SEQUENCE [LARGE SCALE GENOMIC DNA]</scope>
    <source>
        <strain evidence="1 2">MSMB2087WGS</strain>
    </source>
</reference>
<dbReference type="AlphaFoldDB" id="A0A119HFN1"/>
<evidence type="ECO:0000313" key="2">
    <source>
        <dbReference type="Proteomes" id="UP000060630"/>
    </source>
</evidence>
<accession>A0A119HFN1</accession>
<proteinExistence type="predicted"/>
<protein>
    <submittedName>
        <fullName evidence="1">Uncharacterized protein</fullName>
    </submittedName>
</protein>
<comment type="caution">
    <text evidence="1">The sequence shown here is derived from an EMBL/GenBank/DDBJ whole genome shotgun (WGS) entry which is preliminary data.</text>
</comment>
<organism evidence="1 2">
    <name type="scientific">Burkholderia ubonensis</name>
    <dbReference type="NCBI Taxonomy" id="101571"/>
    <lineage>
        <taxon>Bacteria</taxon>
        <taxon>Pseudomonadati</taxon>
        <taxon>Pseudomonadota</taxon>
        <taxon>Betaproteobacteria</taxon>
        <taxon>Burkholderiales</taxon>
        <taxon>Burkholderiaceae</taxon>
        <taxon>Burkholderia</taxon>
        <taxon>Burkholderia cepacia complex</taxon>
    </lineage>
</organism>
<evidence type="ECO:0000313" key="1">
    <source>
        <dbReference type="EMBL" id="KWA84192.1"/>
    </source>
</evidence>